<feature type="compositionally biased region" description="Polar residues" evidence="6">
    <location>
        <begin position="732"/>
        <end position="743"/>
    </location>
</feature>
<feature type="region of interest" description="Disordered" evidence="6">
    <location>
        <begin position="329"/>
        <end position="353"/>
    </location>
</feature>
<dbReference type="PANTHER" id="PTHR31140:SF81">
    <property type="entry name" value="B3 DOMAIN-CONTAINING TRANSCRIPTION FACTOR ABI3"/>
    <property type="match status" value="1"/>
</dbReference>
<protein>
    <recommendedName>
        <fullName evidence="7">TF-B3 domain-containing protein</fullName>
    </recommendedName>
</protein>
<dbReference type="Proteomes" id="UP001177003">
    <property type="component" value="Chromosome 9"/>
</dbReference>
<dbReference type="InterPro" id="IPR015300">
    <property type="entry name" value="DNA-bd_pseudobarrel_sf"/>
</dbReference>
<feature type="compositionally biased region" description="Low complexity" evidence="6">
    <location>
        <begin position="523"/>
        <end position="534"/>
    </location>
</feature>
<evidence type="ECO:0000256" key="2">
    <source>
        <dbReference type="ARBA" id="ARBA00023015"/>
    </source>
</evidence>
<dbReference type="PROSITE" id="PS50863">
    <property type="entry name" value="B3"/>
    <property type="match status" value="1"/>
</dbReference>
<dbReference type="SUPFAM" id="SSF101936">
    <property type="entry name" value="DNA-binding pseudobarrel domain"/>
    <property type="match status" value="1"/>
</dbReference>
<dbReference type="Gene3D" id="2.40.330.10">
    <property type="entry name" value="DNA-binding pseudobarrel domain"/>
    <property type="match status" value="1"/>
</dbReference>
<comment type="subcellular location">
    <subcellularLocation>
        <location evidence="1">Nucleus</location>
    </subcellularLocation>
</comment>
<feature type="region of interest" description="Disordered" evidence="6">
    <location>
        <begin position="562"/>
        <end position="603"/>
    </location>
</feature>
<dbReference type="PANTHER" id="PTHR31140">
    <property type="entry name" value="B3 DOMAIN-CONTAINING TRANSCRIPTION FACTOR ABI3"/>
    <property type="match status" value="1"/>
</dbReference>
<keyword evidence="9" id="KW-1185">Reference proteome</keyword>
<dbReference type="GO" id="GO:0003677">
    <property type="term" value="F:DNA binding"/>
    <property type="evidence" value="ECO:0007669"/>
    <property type="project" value="UniProtKB-KW"/>
</dbReference>
<evidence type="ECO:0000256" key="4">
    <source>
        <dbReference type="ARBA" id="ARBA00023163"/>
    </source>
</evidence>
<keyword evidence="3" id="KW-0238">DNA-binding</keyword>
<keyword evidence="2" id="KW-0805">Transcription regulation</keyword>
<name>A0AA35ZZN3_LACSI</name>
<dbReference type="GO" id="GO:0005634">
    <property type="term" value="C:nucleus"/>
    <property type="evidence" value="ECO:0007669"/>
    <property type="project" value="UniProtKB-SubCell"/>
</dbReference>
<gene>
    <name evidence="8" type="ORF">LSALG_LOCUS39392</name>
</gene>
<dbReference type="GO" id="GO:0003700">
    <property type="term" value="F:DNA-binding transcription factor activity"/>
    <property type="evidence" value="ECO:0007669"/>
    <property type="project" value="InterPro"/>
</dbReference>
<dbReference type="SMART" id="SM01019">
    <property type="entry name" value="B3"/>
    <property type="match status" value="1"/>
</dbReference>
<dbReference type="EMBL" id="OX465085">
    <property type="protein sequence ID" value="CAI9300782.1"/>
    <property type="molecule type" value="Genomic_DNA"/>
</dbReference>
<feature type="compositionally biased region" description="Pro residues" evidence="6">
    <location>
        <begin position="564"/>
        <end position="578"/>
    </location>
</feature>
<accession>A0AA35ZZN3</accession>
<feature type="compositionally biased region" description="Basic and acidic residues" evidence="6">
    <location>
        <begin position="579"/>
        <end position="603"/>
    </location>
</feature>
<feature type="domain" description="TF-B3" evidence="7">
    <location>
        <begin position="611"/>
        <end position="713"/>
    </location>
</feature>
<evidence type="ECO:0000256" key="3">
    <source>
        <dbReference type="ARBA" id="ARBA00023125"/>
    </source>
</evidence>
<organism evidence="8 9">
    <name type="scientific">Lactuca saligna</name>
    <name type="common">Willowleaf lettuce</name>
    <dbReference type="NCBI Taxonomy" id="75948"/>
    <lineage>
        <taxon>Eukaryota</taxon>
        <taxon>Viridiplantae</taxon>
        <taxon>Streptophyta</taxon>
        <taxon>Embryophyta</taxon>
        <taxon>Tracheophyta</taxon>
        <taxon>Spermatophyta</taxon>
        <taxon>Magnoliopsida</taxon>
        <taxon>eudicotyledons</taxon>
        <taxon>Gunneridae</taxon>
        <taxon>Pentapetalae</taxon>
        <taxon>asterids</taxon>
        <taxon>campanulids</taxon>
        <taxon>Asterales</taxon>
        <taxon>Asteraceae</taxon>
        <taxon>Cichorioideae</taxon>
        <taxon>Cichorieae</taxon>
        <taxon>Lactucinae</taxon>
        <taxon>Lactuca</taxon>
    </lineage>
</organism>
<feature type="region of interest" description="Disordered" evidence="6">
    <location>
        <begin position="718"/>
        <end position="752"/>
    </location>
</feature>
<feature type="compositionally biased region" description="Low complexity" evidence="6">
    <location>
        <begin position="81"/>
        <end position="110"/>
    </location>
</feature>
<dbReference type="CDD" id="cd10015">
    <property type="entry name" value="BfiI_C_EcoRII_N_B3"/>
    <property type="match status" value="1"/>
</dbReference>
<evidence type="ECO:0000256" key="1">
    <source>
        <dbReference type="ARBA" id="ARBA00004123"/>
    </source>
</evidence>
<dbReference type="InterPro" id="IPR044800">
    <property type="entry name" value="LEC2-like"/>
</dbReference>
<dbReference type="Pfam" id="PF02362">
    <property type="entry name" value="B3"/>
    <property type="match status" value="1"/>
</dbReference>
<dbReference type="AlphaFoldDB" id="A0AA35ZZN3"/>
<evidence type="ECO:0000256" key="6">
    <source>
        <dbReference type="SAM" id="MobiDB-lite"/>
    </source>
</evidence>
<evidence type="ECO:0000259" key="7">
    <source>
        <dbReference type="PROSITE" id="PS50863"/>
    </source>
</evidence>
<evidence type="ECO:0000256" key="5">
    <source>
        <dbReference type="ARBA" id="ARBA00023242"/>
    </source>
</evidence>
<sequence length="752" mass="83259">MYPKLEKVDVMDVCGVDEQESRKSTGFDAVGTTVMTSTDDQRGIWEIDVRAQQQNLLHEMNDPSMFYNDQFPKIPDFPCMSSSSSSSSNPAPAKPISSATTTSSASSSTSSAASWAVLKSEYITEEEAEGEDQLEELRINRKKRSHRQEPGPVTSTAAVEAVPVLEMADGSGTIDCMDVMENFGYMDLIDGNDIWDPSSIFEQNPPDLQQECVTTRGYSNGSEVVQDSEIKDGGREGGGGRLDELGVMFFDWLKSNKEFISAEDMRNIKLKKSTVECASKRLGSSKEGKKQLLKLILEWVQQHQLQRKNSGGAGELAAAAAATTTQYPLQHYQGRPPPPPPPTPPPPFNCNSWVPPSDMNHGFSPSPWIPPAVAYPSYMADQASNGMAMVAAGPQATFSYMGDGSDQYNSGLNRLNPYNNSGSGEYQVLESAPSWNPSQITMAASTPYNNQFPDVGNNYGPQIMPLASGYPDQYPYNPQVFATGGCGEQQRLMRLGSSATKEARKKRMARQRRTYFHHHHQSRQNQHMNNHQNHLANSDHHPHAMLVDENCSDKTHGGNWLYWPSPPSTNTVPPPPMESPHRPPASDRPPKQTPPDKRQGLKTEKNLKFLLQKVLKQSDVGSLGRIVLPKKEAESHLPDLDSRDGISIAMEDIGTSQVWNMRYRFWPNNKSRMYLLENTGDFVKANGLQEGDFIVLYSDIKCGKYLIRGVKVRQPVSVKSEGKKPSVKRSYRSASQSTRSCDPSSPPKITAI</sequence>
<proteinExistence type="predicted"/>
<feature type="region of interest" description="Disordered" evidence="6">
    <location>
        <begin position="78"/>
        <end position="110"/>
    </location>
</feature>
<evidence type="ECO:0000313" key="8">
    <source>
        <dbReference type="EMBL" id="CAI9300782.1"/>
    </source>
</evidence>
<feature type="compositionally biased region" description="Pro residues" evidence="6">
    <location>
        <begin position="335"/>
        <end position="348"/>
    </location>
</feature>
<keyword evidence="4" id="KW-0804">Transcription</keyword>
<feature type="region of interest" description="Disordered" evidence="6">
    <location>
        <begin position="518"/>
        <end position="538"/>
    </location>
</feature>
<reference evidence="8" key="1">
    <citation type="submission" date="2023-04" db="EMBL/GenBank/DDBJ databases">
        <authorList>
            <person name="Vijverberg K."/>
            <person name="Xiong W."/>
            <person name="Schranz E."/>
        </authorList>
    </citation>
    <scope>NUCLEOTIDE SEQUENCE</scope>
</reference>
<dbReference type="InterPro" id="IPR003340">
    <property type="entry name" value="B3_DNA-bd"/>
</dbReference>
<dbReference type="FunFam" id="2.40.330.10:FF:000003">
    <property type="entry name" value="B3 domain-containing transcription factor FUS3"/>
    <property type="match status" value="1"/>
</dbReference>
<evidence type="ECO:0000313" key="9">
    <source>
        <dbReference type="Proteomes" id="UP001177003"/>
    </source>
</evidence>
<keyword evidence="5" id="KW-0539">Nucleus</keyword>